<dbReference type="AlphaFoldDB" id="K0TBB2"/>
<comment type="caution">
    <text evidence="8">The sequence shown here is derived from an EMBL/GenBank/DDBJ whole genome shotgun (WGS) entry which is preliminary data.</text>
</comment>
<reference evidence="8 9" key="1">
    <citation type="journal article" date="2012" name="Genome Biol.">
        <title>Genome and low-iron response of an oceanic diatom adapted to chronic iron limitation.</title>
        <authorList>
            <person name="Lommer M."/>
            <person name="Specht M."/>
            <person name="Roy A.S."/>
            <person name="Kraemer L."/>
            <person name="Andreson R."/>
            <person name="Gutowska M.A."/>
            <person name="Wolf J."/>
            <person name="Bergner S.V."/>
            <person name="Schilhabel M.B."/>
            <person name="Klostermeier U.C."/>
            <person name="Beiko R.G."/>
            <person name="Rosenstiel P."/>
            <person name="Hippler M."/>
            <person name="Laroche J."/>
        </authorList>
    </citation>
    <scope>NUCLEOTIDE SEQUENCE [LARGE SCALE GENOMIC DNA]</scope>
    <source>
        <strain evidence="8 9">CCMP1005</strain>
    </source>
</reference>
<comment type="similarity">
    <text evidence="4">Belongs to the myo-inositol 1-phosphate synthase family.</text>
</comment>
<keyword evidence="6" id="KW-0398">Inositol biosynthesis</keyword>
<dbReference type="SUPFAM" id="SSF51735">
    <property type="entry name" value="NAD(P)-binding Rossmann-fold domains"/>
    <property type="match status" value="1"/>
</dbReference>
<dbReference type="InterPro" id="IPR002587">
    <property type="entry name" value="Myo-inos-1-P_Synthase"/>
</dbReference>
<dbReference type="OrthoDB" id="2887at2759"/>
<dbReference type="PANTHER" id="PTHR11510">
    <property type="entry name" value="MYO-INOSITOL-1 PHOSPHATE SYNTHASE"/>
    <property type="match status" value="1"/>
</dbReference>
<dbReference type="OMA" id="GHITVIW"/>
<evidence type="ECO:0000256" key="6">
    <source>
        <dbReference type="ARBA" id="ARBA00022550"/>
    </source>
</evidence>
<comment type="catalytic activity">
    <reaction evidence="1">
        <text>D-glucose 6-phosphate = 1D-myo-inositol 3-phosphate</text>
        <dbReference type="Rhea" id="RHEA:10716"/>
        <dbReference type="ChEBI" id="CHEBI:58401"/>
        <dbReference type="ChEBI" id="CHEBI:61548"/>
        <dbReference type="EC" id="5.5.1.4"/>
    </reaction>
</comment>
<evidence type="ECO:0000256" key="1">
    <source>
        <dbReference type="ARBA" id="ARBA00000113"/>
    </source>
</evidence>
<evidence type="ECO:0000256" key="5">
    <source>
        <dbReference type="ARBA" id="ARBA00012125"/>
    </source>
</evidence>
<evidence type="ECO:0000313" key="8">
    <source>
        <dbReference type="EMBL" id="EJK67747.1"/>
    </source>
</evidence>
<dbReference type="GO" id="GO:0008654">
    <property type="term" value="P:phospholipid biosynthetic process"/>
    <property type="evidence" value="ECO:0007669"/>
    <property type="project" value="InterPro"/>
</dbReference>
<dbReference type="EMBL" id="AGNL01012688">
    <property type="protein sequence ID" value="EJK67747.1"/>
    <property type="molecule type" value="Genomic_DNA"/>
</dbReference>
<organism evidence="8 9">
    <name type="scientific">Thalassiosira oceanica</name>
    <name type="common">Marine diatom</name>
    <dbReference type="NCBI Taxonomy" id="159749"/>
    <lineage>
        <taxon>Eukaryota</taxon>
        <taxon>Sar</taxon>
        <taxon>Stramenopiles</taxon>
        <taxon>Ochrophyta</taxon>
        <taxon>Bacillariophyta</taxon>
        <taxon>Coscinodiscophyceae</taxon>
        <taxon>Thalassiosirophycidae</taxon>
        <taxon>Thalassiosirales</taxon>
        <taxon>Thalassiosiraceae</taxon>
        <taxon>Thalassiosira</taxon>
    </lineage>
</organism>
<dbReference type="InterPro" id="IPR036291">
    <property type="entry name" value="NAD(P)-bd_dom_sf"/>
</dbReference>
<dbReference type="InterPro" id="IPR013021">
    <property type="entry name" value="Myo-inos-1-P_Synthase_GAPDH"/>
</dbReference>
<dbReference type="Gene3D" id="3.30.360.10">
    <property type="entry name" value="Dihydrodipicolinate Reductase, domain 2"/>
    <property type="match status" value="1"/>
</dbReference>
<proteinExistence type="inferred from homology"/>
<evidence type="ECO:0000256" key="2">
    <source>
        <dbReference type="ARBA" id="ARBA00001911"/>
    </source>
</evidence>
<keyword evidence="9" id="KW-1185">Reference proteome</keyword>
<dbReference type="UniPathway" id="UPA00823">
    <property type="reaction ID" value="UER00787"/>
</dbReference>
<feature type="domain" description="Myo-inositol-1-phosphate synthase GAPDH-like" evidence="7">
    <location>
        <begin position="261"/>
        <end position="365"/>
    </location>
</feature>
<dbReference type="Proteomes" id="UP000266841">
    <property type="component" value="Unassembled WGS sequence"/>
</dbReference>
<dbReference type="Pfam" id="PF01658">
    <property type="entry name" value="Inos-1-P_synth"/>
    <property type="match status" value="1"/>
</dbReference>
<dbReference type="SUPFAM" id="SSF55347">
    <property type="entry name" value="Glyceraldehyde-3-phosphate dehydrogenase-like, C-terminal domain"/>
    <property type="match status" value="1"/>
</dbReference>
<protein>
    <recommendedName>
        <fullName evidence="5">inositol-3-phosphate synthase</fullName>
        <ecNumber evidence="5">5.5.1.4</ecNumber>
    </recommendedName>
</protein>
<dbReference type="GO" id="GO:0006021">
    <property type="term" value="P:inositol biosynthetic process"/>
    <property type="evidence" value="ECO:0007669"/>
    <property type="project" value="UniProtKB-UniPathway"/>
</dbReference>
<dbReference type="eggNOG" id="KOG0693">
    <property type="taxonomic scope" value="Eukaryota"/>
</dbReference>
<comment type="pathway">
    <text evidence="3">Polyol metabolism; myo-inositol biosynthesis; myo-inositol from D-glucose 6-phosphate: step 1/2.</text>
</comment>
<accession>K0TBB2</accession>
<sequence>MKNEMQVSAGILIVGLGGNNGVTLLAGQLANKHGLEWETLTGRVSANWFGCLTQIPSRGVHGGVGYQGRIKGLASASSAAIGGWDIRPTPLGQALYECRVLEPDLVRQVREEMDCTEIMKGFGIRPSSESPSTTLQPMYDIRTWKEKNSVDGHITVIWSASVERPSEAVYSTPDELLDAIHDDSNGDDISPSMLYAAAAALEGCSFVNGGSQNTLSPAMNALFDEAYRRDASGVSPKCALSKFAPYSTNKAYCLGTDYKAGQTKFKTAAVEYLRALGLTPRVIASSNHLGNNDMLNLTTKKTLNAKMRVKSDIFGPWQEENLDHKVSVMYCPYIGDEKRDFVEYTSLGFLGSPHTMVTYTRCMDSILCVPLMVDAAIWCDYFVNNNVSAGDAAKATAYLFKVPEGDAKGVDPGFF</sequence>
<evidence type="ECO:0000256" key="4">
    <source>
        <dbReference type="ARBA" id="ARBA00010813"/>
    </source>
</evidence>
<evidence type="ECO:0000259" key="7">
    <source>
        <dbReference type="Pfam" id="PF01658"/>
    </source>
</evidence>
<dbReference type="GO" id="GO:0004512">
    <property type="term" value="F:inositol-3-phosphate synthase activity"/>
    <property type="evidence" value="ECO:0007669"/>
    <property type="project" value="UniProtKB-EC"/>
</dbReference>
<comment type="cofactor">
    <cofactor evidence="2">
        <name>NAD(+)</name>
        <dbReference type="ChEBI" id="CHEBI:57540"/>
    </cofactor>
</comment>
<evidence type="ECO:0000313" key="9">
    <source>
        <dbReference type="Proteomes" id="UP000266841"/>
    </source>
</evidence>
<gene>
    <name evidence="8" type="ORF">THAOC_11184</name>
</gene>
<name>K0TBB2_THAOC</name>
<dbReference type="Pfam" id="PF07994">
    <property type="entry name" value="NAD_binding_5"/>
    <property type="match status" value="1"/>
</dbReference>
<evidence type="ECO:0000256" key="3">
    <source>
        <dbReference type="ARBA" id="ARBA00005117"/>
    </source>
</evidence>
<dbReference type="EC" id="5.5.1.4" evidence="5"/>
<dbReference type="Gene3D" id="3.40.50.720">
    <property type="entry name" value="NAD(P)-binding Rossmann-like Domain"/>
    <property type="match status" value="1"/>
</dbReference>